<dbReference type="Pfam" id="PF13472">
    <property type="entry name" value="Lipase_GDSL_2"/>
    <property type="match status" value="1"/>
</dbReference>
<gene>
    <name evidence="2" type="ORF">K0U00_21405</name>
</gene>
<proteinExistence type="predicted"/>
<sequence>MKQTHKQAGNLPGDFLPFQFTLPFFMLPKALIKSGNHMLMVYEGEGDYHGEGGGARVIHYAAIGDSLTAGVGGLLGGGFVPKYGWLIQERLGQPVYYDKMGISGARMPRILSVVRHDPKARAILGNADIITLTVGGNDMVDAARAFAVHRNEEVFSEALTSCRKNFAGILAVIRQLKSGSKPYLIRAVDLYNPTPSQPEAGLWVRRFNSQLESFEDGNLKVANIYNSFLGRERELLWLDHFHPNGRGYSVIAEELDKQGYGPLA</sequence>
<evidence type="ECO:0000313" key="3">
    <source>
        <dbReference type="Proteomes" id="UP001519887"/>
    </source>
</evidence>
<dbReference type="EMBL" id="JAHZIK010000618">
    <property type="protein sequence ID" value="MBW7456599.1"/>
    <property type="molecule type" value="Genomic_DNA"/>
</dbReference>
<evidence type="ECO:0000313" key="2">
    <source>
        <dbReference type="EMBL" id="MBW7456599.1"/>
    </source>
</evidence>
<feature type="domain" description="SGNH hydrolase-type esterase" evidence="1">
    <location>
        <begin position="62"/>
        <end position="249"/>
    </location>
</feature>
<accession>A0ABS7C6Q2</accession>
<evidence type="ECO:0000259" key="1">
    <source>
        <dbReference type="Pfam" id="PF13472"/>
    </source>
</evidence>
<name>A0ABS7C6Q2_9BACL</name>
<dbReference type="SUPFAM" id="SSF52266">
    <property type="entry name" value="SGNH hydrolase"/>
    <property type="match status" value="1"/>
</dbReference>
<dbReference type="InterPro" id="IPR013830">
    <property type="entry name" value="SGNH_hydro"/>
</dbReference>
<dbReference type="InterPro" id="IPR036514">
    <property type="entry name" value="SGNH_hydro_sf"/>
</dbReference>
<protein>
    <recommendedName>
        <fullName evidence="1">SGNH hydrolase-type esterase domain-containing protein</fullName>
    </recommendedName>
</protein>
<dbReference type="RefSeq" id="WP_210038760.1">
    <property type="nucleotide sequence ID" value="NZ_JBHLVU010000011.1"/>
</dbReference>
<keyword evidence="3" id="KW-1185">Reference proteome</keyword>
<reference evidence="2 3" key="1">
    <citation type="submission" date="2021-07" db="EMBL/GenBank/DDBJ databases">
        <title>Paenibacillus radiodurans sp. nov., isolated from the southeastern edge of Tengger Desert.</title>
        <authorList>
            <person name="Zhang G."/>
        </authorList>
    </citation>
    <scope>NUCLEOTIDE SEQUENCE [LARGE SCALE GENOMIC DNA]</scope>
    <source>
        <strain evidence="2 3">CCM 7311</strain>
    </source>
</reference>
<dbReference type="Gene3D" id="3.40.50.1110">
    <property type="entry name" value="SGNH hydrolase"/>
    <property type="match status" value="1"/>
</dbReference>
<comment type="caution">
    <text evidence="2">The sequence shown here is derived from an EMBL/GenBank/DDBJ whole genome shotgun (WGS) entry which is preliminary data.</text>
</comment>
<dbReference type="Proteomes" id="UP001519887">
    <property type="component" value="Unassembled WGS sequence"/>
</dbReference>
<organism evidence="2 3">
    <name type="scientific">Paenibacillus sepulcri</name>
    <dbReference type="NCBI Taxonomy" id="359917"/>
    <lineage>
        <taxon>Bacteria</taxon>
        <taxon>Bacillati</taxon>
        <taxon>Bacillota</taxon>
        <taxon>Bacilli</taxon>
        <taxon>Bacillales</taxon>
        <taxon>Paenibacillaceae</taxon>
        <taxon>Paenibacillus</taxon>
    </lineage>
</organism>